<evidence type="ECO:0000256" key="1">
    <source>
        <dbReference type="ARBA" id="ARBA00004651"/>
    </source>
</evidence>
<feature type="transmembrane region" description="Helical" evidence="5">
    <location>
        <begin position="248"/>
        <end position="273"/>
    </location>
</feature>
<dbReference type="AlphaFoldDB" id="A0A0P6XYL3"/>
<evidence type="ECO:0000256" key="5">
    <source>
        <dbReference type="SAM" id="Phobius"/>
    </source>
</evidence>
<proteinExistence type="predicted"/>
<accession>A0A0P6XYL3</accession>
<feature type="transmembrane region" description="Helical" evidence="5">
    <location>
        <begin position="111"/>
        <end position="132"/>
    </location>
</feature>
<name>A0A0P6XYL3_9CHLR</name>
<dbReference type="PANTHER" id="PTHR23528">
    <property type="match status" value="1"/>
</dbReference>
<feature type="transmembrane region" description="Helical" evidence="5">
    <location>
        <begin position="383"/>
        <end position="405"/>
    </location>
</feature>
<feature type="transmembrane region" description="Helical" evidence="5">
    <location>
        <begin position="83"/>
        <end position="105"/>
    </location>
</feature>
<evidence type="ECO:0000313" key="8">
    <source>
        <dbReference type="Proteomes" id="UP000050501"/>
    </source>
</evidence>
<keyword evidence="4 5" id="KW-0472">Membrane</keyword>
<dbReference type="SUPFAM" id="SSF103473">
    <property type="entry name" value="MFS general substrate transporter"/>
    <property type="match status" value="2"/>
</dbReference>
<dbReference type="PROSITE" id="PS50850">
    <property type="entry name" value="MFS"/>
    <property type="match status" value="2"/>
</dbReference>
<comment type="caution">
    <text evidence="7">The sequence shown here is derived from an EMBL/GenBank/DDBJ whole genome shotgun (WGS) entry which is preliminary data.</text>
</comment>
<dbReference type="RefSeq" id="WP_062418431.1">
    <property type="nucleotide sequence ID" value="NZ_DF967974.1"/>
</dbReference>
<evidence type="ECO:0000256" key="2">
    <source>
        <dbReference type="ARBA" id="ARBA00022692"/>
    </source>
</evidence>
<keyword evidence="8" id="KW-1185">Reference proteome</keyword>
<dbReference type="EMBL" id="LGCM01000027">
    <property type="protein sequence ID" value="KPL84968.1"/>
    <property type="molecule type" value="Genomic_DNA"/>
</dbReference>
<feature type="transmembrane region" description="Helical" evidence="5">
    <location>
        <begin position="329"/>
        <end position="350"/>
    </location>
</feature>
<keyword evidence="3 5" id="KW-1133">Transmembrane helix</keyword>
<feature type="domain" description="Major facilitator superfamily (MFS) profile" evidence="6">
    <location>
        <begin position="1"/>
        <end position="203"/>
    </location>
</feature>
<evidence type="ECO:0000259" key="6">
    <source>
        <dbReference type="PROSITE" id="PS50850"/>
    </source>
</evidence>
<feature type="domain" description="Major facilitator superfamily (MFS) profile" evidence="6">
    <location>
        <begin position="251"/>
        <end position="484"/>
    </location>
</feature>
<gene>
    <name evidence="7" type="ORF">ADN01_06150</name>
</gene>
<feature type="transmembrane region" description="Helical" evidence="5">
    <location>
        <begin position="12"/>
        <end position="32"/>
    </location>
</feature>
<evidence type="ECO:0000256" key="4">
    <source>
        <dbReference type="ARBA" id="ARBA00023136"/>
    </source>
</evidence>
<feature type="transmembrane region" description="Helical" evidence="5">
    <location>
        <begin position="52"/>
        <end position="71"/>
    </location>
</feature>
<evidence type="ECO:0000256" key="3">
    <source>
        <dbReference type="ARBA" id="ARBA00022989"/>
    </source>
</evidence>
<dbReference type="InterPro" id="IPR005829">
    <property type="entry name" value="Sugar_transporter_CS"/>
</dbReference>
<dbReference type="Proteomes" id="UP000050501">
    <property type="component" value="Unassembled WGS sequence"/>
</dbReference>
<evidence type="ECO:0000313" key="7">
    <source>
        <dbReference type="EMBL" id="KPL84968.1"/>
    </source>
</evidence>
<dbReference type="GO" id="GO:0005886">
    <property type="term" value="C:plasma membrane"/>
    <property type="evidence" value="ECO:0007669"/>
    <property type="project" value="UniProtKB-SubCell"/>
</dbReference>
<feature type="transmembrane region" description="Helical" evidence="5">
    <location>
        <begin position="293"/>
        <end position="314"/>
    </location>
</feature>
<dbReference type="InterPro" id="IPR020846">
    <property type="entry name" value="MFS_dom"/>
</dbReference>
<dbReference type="PANTHER" id="PTHR23528:SF1">
    <property type="entry name" value="MAJOR FACILITATOR SUPERFAMILY (MFS) PROFILE DOMAIN-CONTAINING PROTEIN"/>
    <property type="match status" value="1"/>
</dbReference>
<feature type="transmembrane region" description="Helical" evidence="5">
    <location>
        <begin position="417"/>
        <end position="440"/>
    </location>
</feature>
<dbReference type="OrthoDB" id="9796441at2"/>
<dbReference type="PROSITE" id="PS00216">
    <property type="entry name" value="SUGAR_TRANSPORT_1"/>
    <property type="match status" value="1"/>
</dbReference>
<dbReference type="STRING" id="229921.ADN01_06150"/>
<dbReference type="Pfam" id="PF07690">
    <property type="entry name" value="MFS_1"/>
    <property type="match status" value="1"/>
</dbReference>
<reference evidence="7 8" key="1">
    <citation type="submission" date="2015-07" db="EMBL/GenBank/DDBJ databases">
        <title>Genome sequence of Levilinea saccharolytica DSM 16555.</title>
        <authorList>
            <person name="Hemp J."/>
            <person name="Ward L.M."/>
            <person name="Pace L.A."/>
            <person name="Fischer W.W."/>
        </authorList>
    </citation>
    <scope>NUCLEOTIDE SEQUENCE [LARGE SCALE GENOMIC DNA]</scope>
    <source>
        <strain evidence="7 8">KIBI-1</strain>
    </source>
</reference>
<organism evidence="7 8">
    <name type="scientific">Levilinea saccharolytica</name>
    <dbReference type="NCBI Taxonomy" id="229921"/>
    <lineage>
        <taxon>Bacteria</taxon>
        <taxon>Bacillati</taxon>
        <taxon>Chloroflexota</taxon>
        <taxon>Anaerolineae</taxon>
        <taxon>Anaerolineales</taxon>
        <taxon>Anaerolineaceae</taxon>
        <taxon>Levilinea</taxon>
    </lineage>
</organism>
<feature type="transmembrane region" description="Helical" evidence="5">
    <location>
        <begin position="153"/>
        <end position="172"/>
    </location>
</feature>
<sequence>MKRDIRWYDYLTLNAFWMGLTTLSQTMTPLIIPLLVQQFVGEALKGTYYGRLRLWTLMTALLVQALMGMLSDRSNHPWGRRRPFIVAGTLGLIVVLTLVGFTAGLEGLGGYWVLFTLIILQMVAANTAHGAQQGLIPDLVPNDLRGRFSGVKAVLEVPIPVILVSFTIARLVASGNLWGGLLVLMFILLLCMGLSLLIPEERNQREYEALDWQPFLRLVVMTATFTLVILLMEWVIQGVSSLAAGLSSTAVVAVLFLAGVVCMGAAVILGVWFSVRVGLGKDAVSNSSFTWWVISRLAFLVGSTNLASFTVYFLQGRFGYVGEQAAKPAAQLTMFVGIFILLSAIPSGWLSDRFGRKPMLVLSGIVAAVGTLCVIFAPGMSVVYLGGVLIGMATGLFYAVNWALGTEIVPKAEAGRFLGISNLAGAGAGAVGAYIGGPIADHITRLAPDLPGVGYAALFAIYAILLLFSVLALKGIHQKPATVN</sequence>
<dbReference type="InterPro" id="IPR036259">
    <property type="entry name" value="MFS_trans_sf"/>
</dbReference>
<feature type="transmembrane region" description="Helical" evidence="5">
    <location>
        <begin position="452"/>
        <end position="473"/>
    </location>
</feature>
<keyword evidence="2 5" id="KW-0812">Transmembrane</keyword>
<feature type="transmembrane region" description="Helical" evidence="5">
    <location>
        <begin position="218"/>
        <end position="236"/>
    </location>
</feature>
<feature type="transmembrane region" description="Helical" evidence="5">
    <location>
        <begin position="359"/>
        <end position="377"/>
    </location>
</feature>
<comment type="subcellular location">
    <subcellularLocation>
        <location evidence="1">Cell membrane</location>
        <topology evidence="1">Multi-pass membrane protein</topology>
    </subcellularLocation>
</comment>
<protein>
    <recommendedName>
        <fullName evidence="6">Major facilitator superfamily (MFS) profile domain-containing protein</fullName>
    </recommendedName>
</protein>
<dbReference type="Gene3D" id="1.20.1250.20">
    <property type="entry name" value="MFS general substrate transporter like domains"/>
    <property type="match status" value="2"/>
</dbReference>
<feature type="transmembrane region" description="Helical" evidence="5">
    <location>
        <begin position="178"/>
        <end position="198"/>
    </location>
</feature>
<dbReference type="GO" id="GO:0022857">
    <property type="term" value="F:transmembrane transporter activity"/>
    <property type="evidence" value="ECO:0007669"/>
    <property type="project" value="InterPro"/>
</dbReference>
<dbReference type="InterPro" id="IPR011701">
    <property type="entry name" value="MFS"/>
</dbReference>